<dbReference type="OrthoDB" id="10419560at2759"/>
<accession>A0A9D4UK33</accession>
<organism evidence="2 3">
    <name type="scientific">Adiantum capillus-veneris</name>
    <name type="common">Maidenhair fern</name>
    <dbReference type="NCBI Taxonomy" id="13818"/>
    <lineage>
        <taxon>Eukaryota</taxon>
        <taxon>Viridiplantae</taxon>
        <taxon>Streptophyta</taxon>
        <taxon>Embryophyta</taxon>
        <taxon>Tracheophyta</taxon>
        <taxon>Polypodiopsida</taxon>
        <taxon>Polypodiidae</taxon>
        <taxon>Polypodiales</taxon>
        <taxon>Pteridineae</taxon>
        <taxon>Pteridaceae</taxon>
        <taxon>Vittarioideae</taxon>
        <taxon>Adiantum</taxon>
    </lineage>
</organism>
<proteinExistence type="predicted"/>
<evidence type="ECO:0000313" key="2">
    <source>
        <dbReference type="EMBL" id="KAI5069182.1"/>
    </source>
</evidence>
<dbReference type="Proteomes" id="UP000886520">
    <property type="component" value="Chromosome 15"/>
</dbReference>
<gene>
    <name evidence="2" type="ORF">GOP47_0015483</name>
</gene>
<reference evidence="2" key="1">
    <citation type="submission" date="2021-01" db="EMBL/GenBank/DDBJ databases">
        <title>Adiantum capillus-veneris genome.</title>
        <authorList>
            <person name="Fang Y."/>
            <person name="Liao Q."/>
        </authorList>
    </citation>
    <scope>NUCLEOTIDE SEQUENCE</scope>
    <source>
        <strain evidence="2">H3</strain>
        <tissue evidence="2">Leaf</tissue>
    </source>
</reference>
<evidence type="ECO:0000256" key="1">
    <source>
        <dbReference type="SAM" id="MobiDB-lite"/>
    </source>
</evidence>
<keyword evidence="3" id="KW-1185">Reference proteome</keyword>
<dbReference type="EMBL" id="JABFUD020000015">
    <property type="protein sequence ID" value="KAI5069182.1"/>
    <property type="molecule type" value="Genomic_DNA"/>
</dbReference>
<feature type="compositionally biased region" description="Basic residues" evidence="1">
    <location>
        <begin position="1"/>
        <end position="11"/>
    </location>
</feature>
<sequence>MAPSKKGRAKVGKILTGGKLRGATREEDEQLSNFMVEELCEKNPLIEELRDAIPDTVDEEEEEAEVDDEDEDEDEDEGGGGGDDDDDDEEEEIVMQEDAAAAGPAMPHGPAISQGPTYHPLLQPLSKVNLPVVSIAQHHHIIHIVDVTPSRCPTRHATNLLSNSCTDSSHHYHTSRHRHRSQACKLHIPSSQKGSIYWQPYVHMHSCTVGTFSSYTMFEELGYVQMSHHFIHVHDVYSKDLCVDPLEEPHGQCMLHPQEDHGCLLLHIKTRVIDNEGFSRASVRMETTTYTSTECSRWGNTNIAHFRHSHAHDHTLHMTLQKDYPAGDPHDPYCNFLTPRDPPHGLPCSPFST</sequence>
<dbReference type="AlphaFoldDB" id="A0A9D4UK33"/>
<feature type="compositionally biased region" description="Acidic residues" evidence="1">
    <location>
        <begin position="56"/>
        <end position="88"/>
    </location>
</feature>
<feature type="region of interest" description="Disordered" evidence="1">
    <location>
        <begin position="1"/>
        <end position="88"/>
    </location>
</feature>
<protein>
    <submittedName>
        <fullName evidence="2">Uncharacterized protein</fullName>
    </submittedName>
</protein>
<feature type="compositionally biased region" description="Basic and acidic residues" evidence="1">
    <location>
        <begin position="39"/>
        <end position="53"/>
    </location>
</feature>
<comment type="caution">
    <text evidence="2">The sequence shown here is derived from an EMBL/GenBank/DDBJ whole genome shotgun (WGS) entry which is preliminary data.</text>
</comment>
<evidence type="ECO:0000313" key="3">
    <source>
        <dbReference type="Proteomes" id="UP000886520"/>
    </source>
</evidence>
<name>A0A9D4UK33_ADICA</name>